<dbReference type="EMBL" id="AP023366">
    <property type="protein sequence ID" value="BCJ86174.1"/>
    <property type="molecule type" value="Genomic_DNA"/>
</dbReference>
<keyword evidence="2" id="KW-1185">Reference proteome</keyword>
<dbReference type="Pfam" id="PF09388">
    <property type="entry name" value="SpoOE-like"/>
    <property type="match status" value="1"/>
</dbReference>
<evidence type="ECO:0000313" key="1">
    <source>
        <dbReference type="EMBL" id="BCJ86174.1"/>
    </source>
</evidence>
<dbReference type="GO" id="GO:0046983">
    <property type="term" value="F:protein dimerization activity"/>
    <property type="evidence" value="ECO:0007669"/>
    <property type="project" value="InterPro"/>
</dbReference>
<protein>
    <recommendedName>
        <fullName evidence="3">Aspartyl-phosphate phosphatase Spo0E family protein</fullName>
    </recommendedName>
</protein>
<reference evidence="1 2" key="1">
    <citation type="submission" date="2020-08" db="EMBL/GenBank/DDBJ databases">
        <title>Complete Genome Sequence of Effusibacillus dendaii Strain skT53, Isolated from Farmland soil.</title>
        <authorList>
            <person name="Konishi T."/>
            <person name="Kawasaki H."/>
        </authorList>
    </citation>
    <scope>NUCLEOTIDE SEQUENCE [LARGE SCALE GENOMIC DNA]</scope>
    <source>
        <strain evidence="2">skT53</strain>
    </source>
</reference>
<proteinExistence type="predicted"/>
<evidence type="ECO:0000313" key="2">
    <source>
        <dbReference type="Proteomes" id="UP000593802"/>
    </source>
</evidence>
<dbReference type="AlphaFoldDB" id="A0A7I8D7T7"/>
<dbReference type="SUPFAM" id="SSF140500">
    <property type="entry name" value="BAS1536-like"/>
    <property type="match status" value="1"/>
</dbReference>
<dbReference type="GO" id="GO:0043937">
    <property type="term" value="P:regulation of sporulation"/>
    <property type="evidence" value="ECO:0007669"/>
    <property type="project" value="InterPro"/>
</dbReference>
<dbReference type="InterPro" id="IPR018540">
    <property type="entry name" value="Spo0E-like"/>
</dbReference>
<dbReference type="InterPro" id="IPR036638">
    <property type="entry name" value="HLH_DNA-bd_sf"/>
</dbReference>
<sequence>MKNQSVLKQIDQLRTELQILTKQKGSFLDPSVLEMSQRLDRLILLIYKQNGQAYRETGVVWMR</sequence>
<organism evidence="1 2">
    <name type="scientific">Effusibacillus dendaii</name>
    <dbReference type="NCBI Taxonomy" id="2743772"/>
    <lineage>
        <taxon>Bacteria</taxon>
        <taxon>Bacillati</taxon>
        <taxon>Bacillota</taxon>
        <taxon>Bacilli</taxon>
        <taxon>Bacillales</taxon>
        <taxon>Alicyclobacillaceae</taxon>
        <taxon>Effusibacillus</taxon>
    </lineage>
</organism>
<evidence type="ECO:0008006" key="3">
    <source>
        <dbReference type="Google" id="ProtNLM"/>
    </source>
</evidence>
<gene>
    <name evidence="1" type="ORF">skT53_11590</name>
</gene>
<dbReference type="KEGG" id="eff:skT53_11590"/>
<name>A0A7I8D7T7_9BACL</name>
<dbReference type="InterPro" id="IPR037208">
    <property type="entry name" value="Spo0E-like_sf"/>
</dbReference>
<dbReference type="Proteomes" id="UP000593802">
    <property type="component" value="Chromosome"/>
</dbReference>
<accession>A0A7I8D7T7</accession>
<dbReference type="RefSeq" id="WP_200760204.1">
    <property type="nucleotide sequence ID" value="NZ_AP023366.1"/>
</dbReference>
<dbReference type="Gene3D" id="4.10.280.10">
    <property type="entry name" value="Helix-loop-helix DNA-binding domain"/>
    <property type="match status" value="1"/>
</dbReference>